<keyword evidence="3" id="KW-1185">Reference proteome</keyword>
<feature type="transmembrane region" description="Helical" evidence="1">
    <location>
        <begin position="20"/>
        <end position="42"/>
    </location>
</feature>
<proteinExistence type="predicted"/>
<dbReference type="AlphaFoldDB" id="A0A0W0VKQ4"/>
<comment type="caution">
    <text evidence="2">The sequence shown here is derived from an EMBL/GenBank/DDBJ whole genome shotgun (WGS) entry which is preliminary data.</text>
</comment>
<organism evidence="2 3">
    <name type="scientific">Legionella londiniensis</name>
    <dbReference type="NCBI Taxonomy" id="45068"/>
    <lineage>
        <taxon>Bacteria</taxon>
        <taxon>Pseudomonadati</taxon>
        <taxon>Pseudomonadota</taxon>
        <taxon>Gammaproteobacteria</taxon>
        <taxon>Legionellales</taxon>
        <taxon>Legionellaceae</taxon>
        <taxon>Legionella</taxon>
    </lineage>
</organism>
<keyword evidence="1" id="KW-1133">Transmembrane helix</keyword>
<dbReference type="EMBL" id="LNYK01000019">
    <property type="protein sequence ID" value="KTD20687.1"/>
    <property type="molecule type" value="Genomic_DNA"/>
</dbReference>
<feature type="transmembrane region" description="Helical" evidence="1">
    <location>
        <begin position="123"/>
        <end position="151"/>
    </location>
</feature>
<evidence type="ECO:0000313" key="2">
    <source>
        <dbReference type="EMBL" id="KTD20687.1"/>
    </source>
</evidence>
<dbReference type="RefSeq" id="WP_065238302.1">
    <property type="nucleotide sequence ID" value="NZ_CAAAHZ010000004.1"/>
</dbReference>
<keyword evidence="1" id="KW-0472">Membrane</keyword>
<accession>A0A0W0VKQ4</accession>
<feature type="transmembrane region" description="Helical" evidence="1">
    <location>
        <begin position="48"/>
        <end position="68"/>
    </location>
</feature>
<keyword evidence="1" id="KW-0812">Transmembrane</keyword>
<evidence type="ECO:0000313" key="3">
    <source>
        <dbReference type="Proteomes" id="UP000054997"/>
    </source>
</evidence>
<dbReference type="Proteomes" id="UP000054997">
    <property type="component" value="Unassembled WGS sequence"/>
</dbReference>
<evidence type="ECO:0000256" key="1">
    <source>
        <dbReference type="SAM" id="Phobius"/>
    </source>
</evidence>
<protein>
    <recommendedName>
        <fullName evidence="4">Transmembrane protein</fullName>
    </recommendedName>
</protein>
<evidence type="ECO:0008006" key="4">
    <source>
        <dbReference type="Google" id="ProtNLM"/>
    </source>
</evidence>
<reference evidence="2 3" key="1">
    <citation type="submission" date="2015-11" db="EMBL/GenBank/DDBJ databases">
        <title>Genomic analysis of 38 Legionella species identifies large and diverse effector repertoires.</title>
        <authorList>
            <person name="Burstein D."/>
            <person name="Amaro F."/>
            <person name="Zusman T."/>
            <person name="Lifshitz Z."/>
            <person name="Cohen O."/>
            <person name="Gilbert J.A."/>
            <person name="Pupko T."/>
            <person name="Shuman H.A."/>
            <person name="Segal G."/>
        </authorList>
    </citation>
    <scope>NUCLEOTIDE SEQUENCE [LARGE SCALE GENOMIC DNA]</scope>
    <source>
        <strain evidence="2 3">ATCC 49505</strain>
    </source>
</reference>
<feature type="transmembrane region" description="Helical" evidence="1">
    <location>
        <begin position="80"/>
        <end position="103"/>
    </location>
</feature>
<gene>
    <name evidence="2" type="ORF">Llon_1573</name>
</gene>
<sequence length="197" mass="22666">MTNNHEEEALTLSNPRLLSAIYFSLLAIIATIILDTVIYALGVEQLLPVFQGILLAVIIAAIFGALFGEKIVHSKKPYRMRVFWLAFFMVLVALPVYDLGFLFLFKYHHEAHLADVSFKHLLYLYLLILFYSFILVGLWLAILAGLAALYLRGFLVNYLLRTRYERRKSPQEKVIQHKTPKYGQATVTIEEEKNNQS</sequence>
<dbReference type="PATRIC" id="fig|45068.5.peg.1707"/>
<name>A0A0W0VKQ4_9GAMM</name>
<dbReference type="STRING" id="45068.Llon_1573"/>